<protein>
    <submittedName>
        <fullName evidence="3">DUF4405 domain-containing protein</fullName>
    </submittedName>
</protein>
<evidence type="ECO:0000256" key="1">
    <source>
        <dbReference type="SAM" id="Phobius"/>
    </source>
</evidence>
<feature type="domain" description="Flavinylation-associated cytochrome" evidence="2">
    <location>
        <begin position="13"/>
        <end position="76"/>
    </location>
</feature>
<feature type="transmembrane region" description="Helical" evidence="1">
    <location>
        <begin position="60"/>
        <end position="79"/>
    </location>
</feature>
<evidence type="ECO:0000313" key="4">
    <source>
        <dbReference type="Proteomes" id="UP000738431"/>
    </source>
</evidence>
<reference evidence="3 4" key="1">
    <citation type="submission" date="2023-12" db="EMBL/GenBank/DDBJ databases">
        <title>Description of an unclassified Opitutus bacterium of Verrucomicrobiota.</title>
        <authorList>
            <person name="Zhang D.-F."/>
        </authorList>
    </citation>
    <scope>NUCLEOTIDE SEQUENCE [LARGE SCALE GENOMIC DNA]</scope>
    <source>
        <strain evidence="3 4">WL0086</strain>
    </source>
</reference>
<gene>
    <name evidence="3" type="ORF">K1X11_016855</name>
</gene>
<accession>A0ABZ1C439</accession>
<keyword evidence="4" id="KW-1185">Reference proteome</keyword>
<organism evidence="3 4">
    <name type="scientific">Actomonas aquatica</name>
    <dbReference type="NCBI Taxonomy" id="2866162"/>
    <lineage>
        <taxon>Bacteria</taxon>
        <taxon>Pseudomonadati</taxon>
        <taxon>Verrucomicrobiota</taxon>
        <taxon>Opitutia</taxon>
        <taxon>Opitutales</taxon>
        <taxon>Opitutaceae</taxon>
        <taxon>Actomonas</taxon>
    </lineage>
</organism>
<feature type="transmembrane region" description="Helical" evidence="1">
    <location>
        <begin position="12"/>
        <end position="32"/>
    </location>
</feature>
<dbReference type="Proteomes" id="UP000738431">
    <property type="component" value="Chromosome"/>
</dbReference>
<sequence length="114" mass="12317">MTAPTRTLLNRTLNLALLLAGAFMMGSGWIMAERLPQGRAYHDLTILGLSRHGWGGIHTWVGYAMGAMVLAHLALHTAWLKRIAAMRRPWLLGLGLGSAAAIILILAVILPVRG</sequence>
<dbReference type="RefSeq" id="WP_221031409.1">
    <property type="nucleotide sequence ID" value="NZ_CP139781.1"/>
</dbReference>
<keyword evidence="1" id="KW-1133">Transmembrane helix</keyword>
<dbReference type="EMBL" id="CP139781">
    <property type="protein sequence ID" value="WRQ86488.1"/>
    <property type="molecule type" value="Genomic_DNA"/>
</dbReference>
<dbReference type="InterPro" id="IPR025517">
    <property type="entry name" value="DUF4405"/>
</dbReference>
<name>A0ABZ1C439_9BACT</name>
<evidence type="ECO:0000313" key="3">
    <source>
        <dbReference type="EMBL" id="WRQ86488.1"/>
    </source>
</evidence>
<proteinExistence type="predicted"/>
<feature type="transmembrane region" description="Helical" evidence="1">
    <location>
        <begin position="91"/>
        <end position="112"/>
    </location>
</feature>
<keyword evidence="1" id="KW-0812">Transmembrane</keyword>
<keyword evidence="1" id="KW-0472">Membrane</keyword>
<dbReference type="Pfam" id="PF14358">
    <property type="entry name" value="DUF4405"/>
    <property type="match status" value="1"/>
</dbReference>
<evidence type="ECO:0000259" key="2">
    <source>
        <dbReference type="Pfam" id="PF14358"/>
    </source>
</evidence>